<dbReference type="EMBL" id="JAPESX010001736">
    <property type="protein sequence ID" value="KAJ8111832.1"/>
    <property type="molecule type" value="Genomic_DNA"/>
</dbReference>
<dbReference type="Proteomes" id="UP001153334">
    <property type="component" value="Unassembled WGS sequence"/>
</dbReference>
<organism evidence="1 2">
    <name type="scientific">Nemania bipapillata</name>
    <dbReference type="NCBI Taxonomy" id="110536"/>
    <lineage>
        <taxon>Eukaryota</taxon>
        <taxon>Fungi</taxon>
        <taxon>Dikarya</taxon>
        <taxon>Ascomycota</taxon>
        <taxon>Pezizomycotina</taxon>
        <taxon>Sordariomycetes</taxon>
        <taxon>Xylariomycetidae</taxon>
        <taxon>Xylariales</taxon>
        <taxon>Xylariaceae</taxon>
        <taxon>Nemania</taxon>
    </lineage>
</organism>
<proteinExistence type="predicted"/>
<comment type="caution">
    <text evidence="1">The sequence shown here is derived from an EMBL/GenBank/DDBJ whole genome shotgun (WGS) entry which is preliminary data.</text>
</comment>
<protein>
    <submittedName>
        <fullName evidence="1">Uncharacterized protein</fullName>
    </submittedName>
</protein>
<sequence>MLLIWPFATSIGPLIVFVILNGAANGTFFATMPTVVANIFGSQRVSVAMGMVVTAWTGGYLLGSPIAGYILTASGSYDNVHSYLPTIFYAGGLIPTLEYHALLGMVVDTF</sequence>
<evidence type="ECO:0000313" key="1">
    <source>
        <dbReference type="EMBL" id="KAJ8111832.1"/>
    </source>
</evidence>
<gene>
    <name evidence="1" type="ORF">ONZ43_g5529</name>
</gene>
<keyword evidence="2" id="KW-1185">Reference proteome</keyword>
<reference evidence="1" key="1">
    <citation type="submission" date="2022-11" db="EMBL/GenBank/DDBJ databases">
        <title>Genome Sequence of Nemania bipapillata.</title>
        <authorList>
            <person name="Buettner E."/>
        </authorList>
    </citation>
    <scope>NUCLEOTIDE SEQUENCE</scope>
    <source>
        <strain evidence="1">CP14</strain>
    </source>
</reference>
<accession>A0ACC2I9R6</accession>
<name>A0ACC2I9R6_9PEZI</name>
<evidence type="ECO:0000313" key="2">
    <source>
        <dbReference type="Proteomes" id="UP001153334"/>
    </source>
</evidence>